<name>A0AAD7XDH1_9APHY</name>
<keyword evidence="3" id="KW-1185">Reference proteome</keyword>
<feature type="signal peptide" evidence="1">
    <location>
        <begin position="1"/>
        <end position="21"/>
    </location>
</feature>
<sequence>MFAKTALAAAVFLGLSLQVSAHAGITPALGVSGTFIRANVQRPTAAAPCGTIDIAANINNSTAIPVNPDGTFGATITDFNAGLDGSREIASVSVDPTATGADFATGPTVLTNGDRVPTAVGSQPLVVQLPAGTVCTGGLAGDLCLVSFVTAGNFGNCVVVQQVADSD</sequence>
<keyword evidence="1" id="KW-0732">Signal</keyword>
<evidence type="ECO:0000256" key="1">
    <source>
        <dbReference type="SAM" id="SignalP"/>
    </source>
</evidence>
<evidence type="ECO:0000313" key="3">
    <source>
        <dbReference type="Proteomes" id="UP001215151"/>
    </source>
</evidence>
<evidence type="ECO:0000313" key="2">
    <source>
        <dbReference type="EMBL" id="KAJ8496702.1"/>
    </source>
</evidence>
<dbReference type="Proteomes" id="UP001215151">
    <property type="component" value="Unassembled WGS sequence"/>
</dbReference>
<organism evidence="2 3">
    <name type="scientific">Trametes cubensis</name>
    <dbReference type="NCBI Taxonomy" id="1111947"/>
    <lineage>
        <taxon>Eukaryota</taxon>
        <taxon>Fungi</taxon>
        <taxon>Dikarya</taxon>
        <taxon>Basidiomycota</taxon>
        <taxon>Agaricomycotina</taxon>
        <taxon>Agaricomycetes</taxon>
        <taxon>Polyporales</taxon>
        <taxon>Polyporaceae</taxon>
        <taxon>Trametes</taxon>
    </lineage>
</organism>
<dbReference type="AlphaFoldDB" id="A0AAD7XDH1"/>
<proteinExistence type="predicted"/>
<reference evidence="2" key="1">
    <citation type="submission" date="2022-11" db="EMBL/GenBank/DDBJ databases">
        <title>Genome Sequence of Cubamyces cubensis.</title>
        <authorList>
            <person name="Buettner E."/>
        </authorList>
    </citation>
    <scope>NUCLEOTIDE SEQUENCE</scope>
    <source>
        <strain evidence="2">MPL-01</strain>
    </source>
</reference>
<accession>A0AAD7XDH1</accession>
<dbReference type="EMBL" id="JAPEVG010000012">
    <property type="protein sequence ID" value="KAJ8496702.1"/>
    <property type="molecule type" value="Genomic_DNA"/>
</dbReference>
<gene>
    <name evidence="2" type="ORF">ONZ51_g926</name>
</gene>
<feature type="chain" id="PRO_5041969603" evidence="1">
    <location>
        <begin position="22"/>
        <end position="167"/>
    </location>
</feature>
<comment type="caution">
    <text evidence="2">The sequence shown here is derived from an EMBL/GenBank/DDBJ whole genome shotgun (WGS) entry which is preliminary data.</text>
</comment>
<protein>
    <submittedName>
        <fullName evidence="2">Uncharacterized protein</fullName>
    </submittedName>
</protein>